<name>A0ACA9SIG6_9GLOM</name>
<sequence>ILFFATCISTYIFNFYYKYYTRPNPLPGPFPLPFIGNSHNYSDVKKFYDECQQKYGDICELMLDRRYIILSRPEYIKKICAPAQYYQRLPNSPGIVELGMTNHGLFFNENNESWNYNKKFFTEGLSNKFVDASIIPISQICEELVGYWQSLGKQNVSNNNNNSWTLETDFSEWFHAFANDFTSVLATGRRTYSIASYYNTLSINKAKLSHALVQDGADFYKAIVKFMESLLFFSFFSPFVRHYVPIFK</sequence>
<protein>
    <submittedName>
        <fullName evidence="1">2518_t:CDS:1</fullName>
    </submittedName>
</protein>
<dbReference type="EMBL" id="CAJVQC010125216">
    <property type="protein sequence ID" value="CAG8839940.1"/>
    <property type="molecule type" value="Genomic_DNA"/>
</dbReference>
<keyword evidence="2" id="KW-1185">Reference proteome</keyword>
<evidence type="ECO:0000313" key="1">
    <source>
        <dbReference type="EMBL" id="CAG8839940.1"/>
    </source>
</evidence>
<reference evidence="1" key="1">
    <citation type="submission" date="2021-06" db="EMBL/GenBank/DDBJ databases">
        <authorList>
            <person name="Kallberg Y."/>
            <person name="Tangrot J."/>
            <person name="Rosling A."/>
        </authorList>
    </citation>
    <scope>NUCLEOTIDE SEQUENCE</scope>
    <source>
        <strain evidence="1">MA461A</strain>
    </source>
</reference>
<evidence type="ECO:0000313" key="2">
    <source>
        <dbReference type="Proteomes" id="UP000789920"/>
    </source>
</evidence>
<organism evidence="1 2">
    <name type="scientific">Racocetra persica</name>
    <dbReference type="NCBI Taxonomy" id="160502"/>
    <lineage>
        <taxon>Eukaryota</taxon>
        <taxon>Fungi</taxon>
        <taxon>Fungi incertae sedis</taxon>
        <taxon>Mucoromycota</taxon>
        <taxon>Glomeromycotina</taxon>
        <taxon>Glomeromycetes</taxon>
        <taxon>Diversisporales</taxon>
        <taxon>Gigasporaceae</taxon>
        <taxon>Racocetra</taxon>
    </lineage>
</organism>
<feature type="non-terminal residue" evidence="1">
    <location>
        <position position="1"/>
    </location>
</feature>
<gene>
    <name evidence="1" type="ORF">RPERSI_LOCUS31238</name>
</gene>
<feature type="non-terminal residue" evidence="1">
    <location>
        <position position="248"/>
    </location>
</feature>
<comment type="caution">
    <text evidence="1">The sequence shown here is derived from an EMBL/GenBank/DDBJ whole genome shotgun (WGS) entry which is preliminary data.</text>
</comment>
<proteinExistence type="predicted"/>
<accession>A0ACA9SIG6</accession>
<dbReference type="Proteomes" id="UP000789920">
    <property type="component" value="Unassembled WGS sequence"/>
</dbReference>